<feature type="region of interest" description="Disordered" evidence="1">
    <location>
        <begin position="359"/>
        <end position="419"/>
    </location>
</feature>
<evidence type="ECO:0000313" key="4">
    <source>
        <dbReference type="Proteomes" id="UP000283509"/>
    </source>
</evidence>
<dbReference type="Proteomes" id="UP000283509">
    <property type="component" value="Unassembled WGS sequence"/>
</dbReference>
<reference evidence="3 4" key="1">
    <citation type="submission" date="2018-04" db="EMBL/GenBank/DDBJ databases">
        <authorList>
            <person name="Zhang X."/>
            <person name="Yuan J."/>
            <person name="Li F."/>
            <person name="Xiang J."/>
        </authorList>
    </citation>
    <scope>NUCLEOTIDE SEQUENCE [LARGE SCALE GENOMIC DNA]</scope>
    <source>
        <tissue evidence="3">Muscle</tissue>
    </source>
</reference>
<dbReference type="AlphaFoldDB" id="A0A423T5Q4"/>
<protein>
    <submittedName>
        <fullName evidence="3">Uncharacterized protein</fullName>
    </submittedName>
</protein>
<feature type="compositionally biased region" description="Polar residues" evidence="1">
    <location>
        <begin position="359"/>
        <end position="386"/>
    </location>
</feature>
<evidence type="ECO:0000256" key="1">
    <source>
        <dbReference type="SAM" id="MobiDB-lite"/>
    </source>
</evidence>
<sequence length="477" mass="50640">MPYTRLVALILLLLFHSSVELPASTTEDNQGYASTLQNEFENMSSTLEAEGPKAAPAEGNAAKSSECPCEFCVSKSAAAVAILLILSTCLLHVILIAKCAVSMWKICSSNDDAEVENYRHSVLGLGDGSFRNSRRNTTDSVILRRGLRNPSPMQQNSVFPDSCVSASSRVSPRQSFINLDNAVNKGKFAKTTEADSPSGGNSAQGSRDLPLRPSARTVPIIKVESPRGSSVEVFTDSEPGSASPEDNRNSVKFITPEALDNSTKRQSCKRPQENPTEEAETTDGDYDPSSSPVHKTETPSDAPFFRASSPSPLAIREPSSVASDSCIASGPAAFSNYTSQVPAYSMSAGLSTFPGFMNSTRSSSNGNQRPNSSASLATQEPDQVSIPQPDLRGQYSTHSGQAGTHLQQEVQRSEFSSSSEVGAVVTLRNAAPGGASARSLRRCTSSGELGPAPCHPAASARRSFHHLSYFSGSETMV</sequence>
<proteinExistence type="predicted"/>
<feature type="compositionally biased region" description="Acidic residues" evidence="1">
    <location>
        <begin position="275"/>
        <end position="286"/>
    </location>
</feature>
<evidence type="ECO:0000313" key="3">
    <source>
        <dbReference type="EMBL" id="ROT71830.1"/>
    </source>
</evidence>
<comment type="caution">
    <text evidence="3">The sequence shown here is derived from an EMBL/GenBank/DDBJ whole genome shotgun (WGS) entry which is preliminary data.</text>
</comment>
<accession>A0A423T5Q4</accession>
<evidence type="ECO:0000256" key="2">
    <source>
        <dbReference type="SAM" id="SignalP"/>
    </source>
</evidence>
<feature type="signal peptide" evidence="2">
    <location>
        <begin position="1"/>
        <end position="20"/>
    </location>
</feature>
<name>A0A423T5Q4_PENVA</name>
<feature type="compositionally biased region" description="Polar residues" evidence="1">
    <location>
        <begin position="394"/>
        <end position="419"/>
    </location>
</feature>
<feature type="compositionally biased region" description="Polar residues" evidence="1">
    <location>
        <begin position="194"/>
        <end position="205"/>
    </location>
</feature>
<feature type="region of interest" description="Disordered" evidence="1">
    <location>
        <begin position="190"/>
        <end position="317"/>
    </location>
</feature>
<dbReference type="EMBL" id="QCYY01002240">
    <property type="protein sequence ID" value="ROT71830.1"/>
    <property type="molecule type" value="Genomic_DNA"/>
</dbReference>
<reference evidence="3 4" key="2">
    <citation type="submission" date="2019-01" db="EMBL/GenBank/DDBJ databases">
        <title>The decoding of complex shrimp genome reveals the adaptation for benthos swimmer, frequently molting mechanism and breeding impact on genome.</title>
        <authorList>
            <person name="Sun Y."/>
            <person name="Gao Y."/>
            <person name="Yu Y."/>
        </authorList>
    </citation>
    <scope>NUCLEOTIDE SEQUENCE [LARGE SCALE GENOMIC DNA]</scope>
    <source>
        <tissue evidence="3">Muscle</tissue>
    </source>
</reference>
<feature type="region of interest" description="Disordered" evidence="1">
    <location>
        <begin position="431"/>
        <end position="458"/>
    </location>
</feature>
<gene>
    <name evidence="3" type="ORF">C7M84_009836</name>
</gene>
<organism evidence="3 4">
    <name type="scientific">Penaeus vannamei</name>
    <name type="common">Whiteleg shrimp</name>
    <name type="synonym">Litopenaeus vannamei</name>
    <dbReference type="NCBI Taxonomy" id="6689"/>
    <lineage>
        <taxon>Eukaryota</taxon>
        <taxon>Metazoa</taxon>
        <taxon>Ecdysozoa</taxon>
        <taxon>Arthropoda</taxon>
        <taxon>Crustacea</taxon>
        <taxon>Multicrustacea</taxon>
        <taxon>Malacostraca</taxon>
        <taxon>Eumalacostraca</taxon>
        <taxon>Eucarida</taxon>
        <taxon>Decapoda</taxon>
        <taxon>Dendrobranchiata</taxon>
        <taxon>Penaeoidea</taxon>
        <taxon>Penaeidae</taxon>
        <taxon>Penaeus</taxon>
    </lineage>
</organism>
<feature type="chain" id="PRO_5019464137" evidence="2">
    <location>
        <begin position="21"/>
        <end position="477"/>
    </location>
</feature>
<keyword evidence="2" id="KW-0732">Signal</keyword>
<keyword evidence="4" id="KW-1185">Reference proteome</keyword>